<dbReference type="InterPro" id="IPR042206">
    <property type="entry name" value="CRISPR-assoc_Cas1_C"/>
</dbReference>
<comment type="function">
    <text evidence="10">CRISPR (clustered regularly interspaced short palindromic repeat), is an adaptive immune system that provides protection against mobile genetic elements (viruses, transposable elements and conjugative plasmids). CRISPR clusters contain spacers, sequences complementary to antecedent mobile elements, and target invading nucleic acids. CRISPR clusters are transcribed and processed into CRISPR RNA (crRNA). Acts as a dsDNA endonuclease. Involved in the integration of spacer DNA into the CRISPR cassette.</text>
</comment>
<dbReference type="GO" id="GO:0046872">
    <property type="term" value="F:metal ion binding"/>
    <property type="evidence" value="ECO:0007669"/>
    <property type="project" value="UniProtKB-UniRule"/>
</dbReference>
<dbReference type="InterPro" id="IPR042211">
    <property type="entry name" value="CRISPR-assoc_Cas1_N"/>
</dbReference>
<dbReference type="GO" id="GO:0004520">
    <property type="term" value="F:DNA endonuclease activity"/>
    <property type="evidence" value="ECO:0007669"/>
    <property type="project" value="InterPro"/>
</dbReference>
<feature type="binding site" evidence="10">
    <location>
        <position position="206"/>
    </location>
    <ligand>
        <name>Mn(2+)</name>
        <dbReference type="ChEBI" id="CHEBI:29035"/>
    </ligand>
</feature>
<dbReference type="GO" id="GO:0016787">
    <property type="term" value="F:hydrolase activity"/>
    <property type="evidence" value="ECO:0007669"/>
    <property type="project" value="UniProtKB-KW"/>
</dbReference>
<comment type="similarity">
    <text evidence="10">Belongs to the CRISPR-associated endonuclease Cas1 family.</text>
</comment>
<dbReference type="Gene3D" id="1.20.120.920">
    <property type="entry name" value="CRISPR-associated endonuclease Cas1, C-terminal domain"/>
    <property type="match status" value="1"/>
</dbReference>
<dbReference type="AlphaFoldDB" id="A0A379MNU2"/>
<keyword evidence="3 10" id="KW-0255">Endonuclease</keyword>
<feature type="binding site" evidence="10">
    <location>
        <position position="149"/>
    </location>
    <ligand>
        <name>Mn(2+)</name>
        <dbReference type="ChEBI" id="CHEBI:29035"/>
    </ligand>
</feature>
<sequence>MLKRALFFSTPHCLSLRNGQMVIRTRETPDAQKSVPVEDIGFVVLEHQQTSVTLPLLNALSDNNAAVIFCGDNRMPNAMLLNLDSNTTQGESYRDQIEASEPLKKGIWKQIVEAKIRNQAALLNKLGRDGNKLKPHYMNVRSADADNREGIAARIYWTELFGPGFIRSREGLPPNPLLNYGYTILRAAVARALMGSGLLPAFGIFHRNRYNCFPLADDLMEPYRPYVDERVYDLYGQGHRHLTQEAKSELLRVLFTDTRFDKVVRPLDIGLTITSASLAGCFAGTRKKISYPLLE</sequence>
<evidence type="ECO:0000256" key="7">
    <source>
        <dbReference type="ARBA" id="ARBA00023125"/>
    </source>
</evidence>
<protein>
    <recommendedName>
        <fullName evidence="10">CRISPR-associated endonuclease Cas1</fullName>
        <ecNumber evidence="10">3.1.-.-</ecNumber>
    </recommendedName>
</protein>
<dbReference type="InterPro" id="IPR002729">
    <property type="entry name" value="CRISPR-assoc_Cas1"/>
</dbReference>
<evidence type="ECO:0000256" key="9">
    <source>
        <dbReference type="ARBA" id="ARBA00038592"/>
    </source>
</evidence>
<evidence type="ECO:0000256" key="3">
    <source>
        <dbReference type="ARBA" id="ARBA00022759"/>
    </source>
</evidence>
<dbReference type="NCBIfam" id="TIGR03639">
    <property type="entry name" value="cas1_NMENI"/>
    <property type="match status" value="1"/>
</dbReference>
<dbReference type="OrthoDB" id="9803119at2"/>
<proteinExistence type="inferred from homology"/>
<dbReference type="RefSeq" id="WP_027290763.1">
    <property type="nucleotide sequence ID" value="NZ_CALVFX010000003.1"/>
</dbReference>
<evidence type="ECO:0000256" key="4">
    <source>
        <dbReference type="ARBA" id="ARBA00022801"/>
    </source>
</evidence>
<dbReference type="HAMAP" id="MF_01470">
    <property type="entry name" value="Cas1"/>
    <property type="match status" value="1"/>
</dbReference>
<dbReference type="STRING" id="880526.GCA_000427365_01016"/>
<organism evidence="11 12">
    <name type="scientific">Rikenella microfusus</name>
    <dbReference type="NCBI Taxonomy" id="28139"/>
    <lineage>
        <taxon>Bacteria</taxon>
        <taxon>Pseudomonadati</taxon>
        <taxon>Bacteroidota</taxon>
        <taxon>Bacteroidia</taxon>
        <taxon>Bacteroidales</taxon>
        <taxon>Rikenellaceae</taxon>
        <taxon>Rikenella</taxon>
    </lineage>
</organism>
<keyword evidence="4 10" id="KW-0378">Hydrolase</keyword>
<dbReference type="Gene3D" id="3.100.10.20">
    <property type="entry name" value="CRISPR-associated endonuclease Cas1, N-terminal domain"/>
    <property type="match status" value="1"/>
</dbReference>
<dbReference type="EMBL" id="UGVL01000001">
    <property type="protein sequence ID" value="SUE33225.1"/>
    <property type="molecule type" value="Genomic_DNA"/>
</dbReference>
<name>A0A379MNU2_9BACT</name>
<keyword evidence="1 10" id="KW-0540">Nuclease</keyword>
<dbReference type="PANTHER" id="PTHR34353">
    <property type="entry name" value="CRISPR-ASSOCIATED ENDONUCLEASE CAS1 1"/>
    <property type="match status" value="1"/>
</dbReference>
<evidence type="ECO:0000256" key="2">
    <source>
        <dbReference type="ARBA" id="ARBA00022723"/>
    </source>
</evidence>
<dbReference type="InterPro" id="IPR050646">
    <property type="entry name" value="Cas1"/>
</dbReference>
<feature type="binding site" evidence="10">
    <location>
        <position position="221"/>
    </location>
    <ligand>
        <name>Mn(2+)</name>
        <dbReference type="ChEBI" id="CHEBI:29035"/>
    </ligand>
</feature>
<keyword evidence="12" id="KW-1185">Reference proteome</keyword>
<keyword evidence="8 10" id="KW-0464">Manganese</keyword>
<evidence type="ECO:0000256" key="10">
    <source>
        <dbReference type="HAMAP-Rule" id="MF_01470"/>
    </source>
</evidence>
<reference evidence="11 12" key="1">
    <citation type="submission" date="2018-06" db="EMBL/GenBank/DDBJ databases">
        <authorList>
            <consortium name="Pathogen Informatics"/>
            <person name="Doyle S."/>
        </authorList>
    </citation>
    <scope>NUCLEOTIDE SEQUENCE [LARGE SCALE GENOMIC DNA]</scope>
    <source>
        <strain evidence="11 12">NCTC11190</strain>
    </source>
</reference>
<evidence type="ECO:0000313" key="11">
    <source>
        <dbReference type="EMBL" id="SUE33225.1"/>
    </source>
</evidence>
<dbReference type="GO" id="GO:0043571">
    <property type="term" value="P:maintenance of CRISPR repeat elements"/>
    <property type="evidence" value="ECO:0007669"/>
    <property type="project" value="UniProtKB-UniRule"/>
</dbReference>
<gene>
    <name evidence="10" type="primary">cas1</name>
    <name evidence="11" type="ORF">NCTC11190_00428</name>
</gene>
<dbReference type="Pfam" id="PF01867">
    <property type="entry name" value="Cas_Cas1"/>
    <property type="match status" value="1"/>
</dbReference>
<evidence type="ECO:0000256" key="8">
    <source>
        <dbReference type="ARBA" id="ARBA00023211"/>
    </source>
</evidence>
<dbReference type="GO" id="GO:0051607">
    <property type="term" value="P:defense response to virus"/>
    <property type="evidence" value="ECO:0007669"/>
    <property type="project" value="UniProtKB-UniRule"/>
</dbReference>
<dbReference type="NCBIfam" id="TIGR00287">
    <property type="entry name" value="cas1"/>
    <property type="match status" value="1"/>
</dbReference>
<keyword evidence="7 10" id="KW-0238">DNA-binding</keyword>
<keyword evidence="5 10" id="KW-0460">Magnesium</keyword>
<keyword evidence="2 10" id="KW-0479">Metal-binding</keyword>
<evidence type="ECO:0000313" key="12">
    <source>
        <dbReference type="Proteomes" id="UP000255233"/>
    </source>
</evidence>
<dbReference type="PANTHER" id="PTHR34353:SF2">
    <property type="entry name" value="CRISPR-ASSOCIATED ENDONUCLEASE CAS1 1"/>
    <property type="match status" value="1"/>
</dbReference>
<comment type="cofactor">
    <cofactor evidence="10">
        <name>Mg(2+)</name>
        <dbReference type="ChEBI" id="CHEBI:18420"/>
    </cofactor>
    <cofactor evidence="10">
        <name>Mn(2+)</name>
        <dbReference type="ChEBI" id="CHEBI:29035"/>
    </cofactor>
</comment>
<keyword evidence="6 10" id="KW-0051">Antiviral defense</keyword>
<evidence type="ECO:0000256" key="1">
    <source>
        <dbReference type="ARBA" id="ARBA00022722"/>
    </source>
</evidence>
<evidence type="ECO:0000256" key="6">
    <source>
        <dbReference type="ARBA" id="ARBA00023118"/>
    </source>
</evidence>
<dbReference type="GO" id="GO:0003677">
    <property type="term" value="F:DNA binding"/>
    <property type="evidence" value="ECO:0007669"/>
    <property type="project" value="UniProtKB-KW"/>
</dbReference>
<accession>A0A379MNU2</accession>
<dbReference type="InterPro" id="IPR019855">
    <property type="entry name" value="CRISPR-assoc_Cas1_NMENI"/>
</dbReference>
<dbReference type="EC" id="3.1.-.-" evidence="10"/>
<comment type="subunit">
    <text evidence="9 10">Homodimer, forms a heterotetramer with a Cas2 homodimer.</text>
</comment>
<dbReference type="Proteomes" id="UP000255233">
    <property type="component" value="Unassembled WGS sequence"/>
</dbReference>
<evidence type="ECO:0000256" key="5">
    <source>
        <dbReference type="ARBA" id="ARBA00022842"/>
    </source>
</evidence>